<dbReference type="InterPro" id="IPR012875">
    <property type="entry name" value="SDHF4"/>
</dbReference>
<comment type="similarity">
    <text evidence="1">Belongs to the SDHAF4 family.</text>
</comment>
<proteinExistence type="inferred from homology"/>
<keyword evidence="5" id="KW-1185">Reference proteome</keyword>
<dbReference type="PANTHER" id="PTHR28524">
    <property type="entry name" value="SUCCINATE DEHYDROGENASE ASSEMBLY FACTOR 4, MITOCHONDRIAL"/>
    <property type="match status" value="1"/>
</dbReference>
<evidence type="ECO:0000313" key="4">
    <source>
        <dbReference type="EMBL" id="KAJ0963031.1"/>
    </source>
</evidence>
<reference evidence="4" key="1">
    <citation type="submission" date="2021-03" db="EMBL/GenBank/DDBJ databases">
        <authorList>
            <person name="Li Z."/>
            <person name="Yang C."/>
        </authorList>
    </citation>
    <scope>NUCLEOTIDE SEQUENCE</scope>
    <source>
        <strain evidence="4">Dzin_1.0</strain>
        <tissue evidence="4">Leaf</tissue>
    </source>
</reference>
<dbReference type="Pfam" id="PF07896">
    <property type="entry name" value="DUF1674"/>
    <property type="match status" value="1"/>
</dbReference>
<evidence type="ECO:0000256" key="3">
    <source>
        <dbReference type="SAM" id="MobiDB-lite"/>
    </source>
</evidence>
<dbReference type="Proteomes" id="UP001085076">
    <property type="component" value="Miscellaneous, Linkage group lg09"/>
</dbReference>
<reference evidence="4" key="2">
    <citation type="journal article" date="2022" name="Hortic Res">
        <title>The genome of Dioscorea zingiberensis sheds light on the biosynthesis, origin and evolution of the medicinally important diosgenin saponins.</title>
        <authorList>
            <person name="Li Y."/>
            <person name="Tan C."/>
            <person name="Li Z."/>
            <person name="Guo J."/>
            <person name="Li S."/>
            <person name="Chen X."/>
            <person name="Wang C."/>
            <person name="Dai X."/>
            <person name="Yang H."/>
            <person name="Song W."/>
            <person name="Hou L."/>
            <person name="Xu J."/>
            <person name="Tong Z."/>
            <person name="Xu A."/>
            <person name="Yuan X."/>
            <person name="Wang W."/>
            <person name="Yang Q."/>
            <person name="Chen L."/>
            <person name="Sun Z."/>
            <person name="Wang K."/>
            <person name="Pan B."/>
            <person name="Chen J."/>
            <person name="Bao Y."/>
            <person name="Liu F."/>
            <person name="Qi X."/>
            <person name="Gang D.R."/>
            <person name="Wen J."/>
            <person name="Li J."/>
        </authorList>
    </citation>
    <scope>NUCLEOTIDE SEQUENCE</scope>
    <source>
        <strain evidence="4">Dzin_1.0</strain>
    </source>
</reference>
<sequence>MANKLPRLLIFSHEIGNPRLGLVLGRTRSLCSSSPRPPQEDPRAAAVEEKKEEGNGVGTEERTGDKEEAADDDDGVYVNKVTGEVGGPRGPEPTRYGDWERGGRCSDF</sequence>
<dbReference type="GO" id="GO:0005739">
    <property type="term" value="C:mitochondrion"/>
    <property type="evidence" value="ECO:0007669"/>
    <property type="project" value="TreeGrafter"/>
</dbReference>
<evidence type="ECO:0000256" key="2">
    <source>
        <dbReference type="ARBA" id="ARBA00022170"/>
    </source>
</evidence>
<gene>
    <name evidence="4" type="ORF">J5N97_028153</name>
</gene>
<feature type="compositionally biased region" description="Basic and acidic residues" evidence="3">
    <location>
        <begin position="95"/>
        <end position="108"/>
    </location>
</feature>
<comment type="caution">
    <text evidence="4">The sequence shown here is derived from an EMBL/GenBank/DDBJ whole genome shotgun (WGS) entry which is preliminary data.</text>
</comment>
<organism evidence="4 5">
    <name type="scientific">Dioscorea zingiberensis</name>
    <dbReference type="NCBI Taxonomy" id="325984"/>
    <lineage>
        <taxon>Eukaryota</taxon>
        <taxon>Viridiplantae</taxon>
        <taxon>Streptophyta</taxon>
        <taxon>Embryophyta</taxon>
        <taxon>Tracheophyta</taxon>
        <taxon>Spermatophyta</taxon>
        <taxon>Magnoliopsida</taxon>
        <taxon>Liliopsida</taxon>
        <taxon>Dioscoreales</taxon>
        <taxon>Dioscoreaceae</taxon>
        <taxon>Dioscorea</taxon>
    </lineage>
</organism>
<evidence type="ECO:0000313" key="5">
    <source>
        <dbReference type="Proteomes" id="UP001085076"/>
    </source>
</evidence>
<accession>A0A9D5H4M5</accession>
<dbReference type="PANTHER" id="PTHR28524:SF3">
    <property type="entry name" value="SUCCINATE DEHYDROGENASE ASSEMBLY FACTOR 4, MITOCHONDRIAL"/>
    <property type="match status" value="1"/>
</dbReference>
<dbReference type="EMBL" id="JAGGNH010000009">
    <property type="protein sequence ID" value="KAJ0963031.1"/>
    <property type="molecule type" value="Genomic_DNA"/>
</dbReference>
<dbReference type="OrthoDB" id="201362at2759"/>
<protein>
    <recommendedName>
        <fullName evidence="2">Succinate dehydrogenase assembly factor 4, mitochondrial</fullName>
    </recommendedName>
</protein>
<evidence type="ECO:0000256" key="1">
    <source>
        <dbReference type="ARBA" id="ARBA00005701"/>
    </source>
</evidence>
<dbReference type="GO" id="GO:0034553">
    <property type="term" value="P:mitochondrial respiratory chain complex II assembly"/>
    <property type="evidence" value="ECO:0007669"/>
    <property type="project" value="TreeGrafter"/>
</dbReference>
<feature type="compositionally biased region" description="Basic and acidic residues" evidence="3">
    <location>
        <begin position="38"/>
        <end position="67"/>
    </location>
</feature>
<feature type="region of interest" description="Disordered" evidence="3">
    <location>
        <begin position="28"/>
        <end position="108"/>
    </location>
</feature>
<name>A0A9D5H4M5_9LILI</name>
<dbReference type="AlphaFoldDB" id="A0A9D5H4M5"/>